<dbReference type="RefSeq" id="WP_143539751.1">
    <property type="nucleotide sequence ID" value="NZ_CP061007.1"/>
</dbReference>
<keyword evidence="1" id="KW-0732">Signal</keyword>
<feature type="chain" id="PRO_5014807586" description="Secreted protein" evidence="1">
    <location>
        <begin position="28"/>
        <end position="277"/>
    </location>
</feature>
<evidence type="ECO:0008006" key="4">
    <source>
        <dbReference type="Google" id="ProtNLM"/>
    </source>
</evidence>
<sequence length="277" mass="28543">MRPWTTRTVKAAVVAAGFAAVGTGATAAAESTDLPKPDLSSVPDQIGVLAPLNACQIQDGPGYGPAKAPCADTELHVNTPNLVKKVGADITTTAHGMGGELRDGRPLLAPGKPNQVLGHVFAETTRVEQMTKTRPVVGGSVVPNHLGFVTERVPNAALLDTEVGPREPGHQGTSALDTAIDLTAAKGYETEPLANPVGAVAPVLQNDLRPGEPVALPQAERLLPAVGKLPVTSELSSGLGTASNDLTRQASGRLPQAPVHRITGQLPRIDSVARALR</sequence>
<dbReference type="OrthoDB" id="3670782at2"/>
<evidence type="ECO:0000313" key="3">
    <source>
        <dbReference type="Proteomes" id="UP000233786"/>
    </source>
</evidence>
<name>A0A2N3YAC7_SACSN</name>
<accession>A0A2N3YAC7</accession>
<keyword evidence="3" id="KW-1185">Reference proteome</keyword>
<dbReference type="Proteomes" id="UP000233786">
    <property type="component" value="Unassembled WGS sequence"/>
</dbReference>
<gene>
    <name evidence="2" type="ORF">A8926_8019</name>
</gene>
<dbReference type="EMBL" id="PJNB01000001">
    <property type="protein sequence ID" value="PKW19823.1"/>
    <property type="molecule type" value="Genomic_DNA"/>
</dbReference>
<evidence type="ECO:0000313" key="2">
    <source>
        <dbReference type="EMBL" id="PKW19823.1"/>
    </source>
</evidence>
<feature type="signal peptide" evidence="1">
    <location>
        <begin position="1"/>
        <end position="27"/>
    </location>
</feature>
<reference evidence="2" key="1">
    <citation type="submission" date="2017-12" db="EMBL/GenBank/DDBJ databases">
        <title>Sequencing the genomes of 1000 Actinobacteria strains.</title>
        <authorList>
            <person name="Klenk H.-P."/>
        </authorList>
    </citation>
    <scope>NUCLEOTIDE SEQUENCE [LARGE SCALE GENOMIC DNA]</scope>
    <source>
        <strain evidence="2">DSM 44228</strain>
    </source>
</reference>
<dbReference type="AlphaFoldDB" id="A0A2N3YAC7"/>
<evidence type="ECO:0000256" key="1">
    <source>
        <dbReference type="SAM" id="SignalP"/>
    </source>
</evidence>
<proteinExistence type="predicted"/>
<protein>
    <recommendedName>
        <fullName evidence="4">Secreted protein</fullName>
    </recommendedName>
</protein>
<comment type="caution">
    <text evidence="2">The sequence shown here is derived from an EMBL/GenBank/DDBJ whole genome shotgun (WGS) entry which is preliminary data.</text>
</comment>
<organism evidence="2 3">
    <name type="scientific">Saccharopolyspora spinosa</name>
    <dbReference type="NCBI Taxonomy" id="60894"/>
    <lineage>
        <taxon>Bacteria</taxon>
        <taxon>Bacillati</taxon>
        <taxon>Actinomycetota</taxon>
        <taxon>Actinomycetes</taxon>
        <taxon>Pseudonocardiales</taxon>
        <taxon>Pseudonocardiaceae</taxon>
        <taxon>Saccharopolyspora</taxon>
    </lineage>
</organism>